<dbReference type="InterPro" id="IPR007410">
    <property type="entry name" value="LpqE-like"/>
</dbReference>
<dbReference type="RefSeq" id="WP_344784604.1">
    <property type="nucleotide sequence ID" value="NZ_BAAAZW010000008.1"/>
</dbReference>
<comment type="caution">
    <text evidence="2">The sequence shown here is derived from an EMBL/GenBank/DDBJ whole genome shotgun (WGS) entry which is preliminary data.</text>
</comment>
<gene>
    <name evidence="2" type="ORF">GCM10022231_26810</name>
</gene>
<dbReference type="PANTHER" id="PTHR36302:SF1">
    <property type="entry name" value="COPPER CHAPERONE PCU(A)C"/>
    <property type="match status" value="1"/>
</dbReference>
<protein>
    <submittedName>
        <fullName evidence="2">Copper chaperone PCu(A)C</fullName>
    </submittedName>
</protein>
<sequence length="165" mass="17576">MAFRRPFRTAATIVAAIAPLLIVTACSSTDDDTKTEPVVVTDQWVKAAPETEHMTAAFATITNPNDREVRIVSASSDVAGTTELHEVVKDGASSTMQEKKDGFALPAGGTLELTPGGEHIMLMDLKQPIKSGETVTITLRMADGSTQAVKALARDFAGNQEDYQP</sequence>
<proteinExistence type="predicted"/>
<reference evidence="3" key="1">
    <citation type="journal article" date="2019" name="Int. J. Syst. Evol. Microbiol.">
        <title>The Global Catalogue of Microorganisms (GCM) 10K type strain sequencing project: providing services to taxonomists for standard genome sequencing and annotation.</title>
        <authorList>
            <consortium name="The Broad Institute Genomics Platform"/>
            <consortium name="The Broad Institute Genome Sequencing Center for Infectious Disease"/>
            <person name="Wu L."/>
            <person name="Ma J."/>
        </authorList>
    </citation>
    <scope>NUCLEOTIDE SEQUENCE [LARGE SCALE GENOMIC DNA]</scope>
    <source>
        <strain evidence="3">JCM 16923</strain>
    </source>
</reference>
<keyword evidence="1" id="KW-0732">Signal</keyword>
<keyword evidence="3" id="KW-1185">Reference proteome</keyword>
<accession>A0ABP7PFZ2</accession>
<evidence type="ECO:0000313" key="2">
    <source>
        <dbReference type="EMBL" id="GAA3964866.1"/>
    </source>
</evidence>
<organism evidence="2 3">
    <name type="scientific">Gordonia caeni</name>
    <dbReference type="NCBI Taxonomy" id="1007097"/>
    <lineage>
        <taxon>Bacteria</taxon>
        <taxon>Bacillati</taxon>
        <taxon>Actinomycetota</taxon>
        <taxon>Actinomycetes</taxon>
        <taxon>Mycobacteriales</taxon>
        <taxon>Gordoniaceae</taxon>
        <taxon>Gordonia</taxon>
    </lineage>
</organism>
<dbReference type="SUPFAM" id="SSF110087">
    <property type="entry name" value="DR1885-like metal-binding protein"/>
    <property type="match status" value="1"/>
</dbReference>
<evidence type="ECO:0000256" key="1">
    <source>
        <dbReference type="SAM" id="SignalP"/>
    </source>
</evidence>
<dbReference type="EMBL" id="BAAAZW010000008">
    <property type="protein sequence ID" value="GAA3964866.1"/>
    <property type="molecule type" value="Genomic_DNA"/>
</dbReference>
<feature type="signal peptide" evidence="1">
    <location>
        <begin position="1"/>
        <end position="30"/>
    </location>
</feature>
<dbReference type="PANTHER" id="PTHR36302">
    <property type="entry name" value="BLR7088 PROTEIN"/>
    <property type="match status" value="1"/>
</dbReference>
<dbReference type="InterPro" id="IPR058248">
    <property type="entry name" value="Lxx211020-like"/>
</dbReference>
<evidence type="ECO:0000313" key="3">
    <source>
        <dbReference type="Proteomes" id="UP001418444"/>
    </source>
</evidence>
<dbReference type="InterPro" id="IPR036182">
    <property type="entry name" value="PCuAC_sf"/>
</dbReference>
<dbReference type="Gene3D" id="2.60.40.1890">
    <property type="entry name" value="PCu(A)C copper chaperone"/>
    <property type="match status" value="1"/>
</dbReference>
<dbReference type="Pfam" id="PF04314">
    <property type="entry name" value="PCuAC"/>
    <property type="match status" value="1"/>
</dbReference>
<dbReference type="PROSITE" id="PS51257">
    <property type="entry name" value="PROKAR_LIPOPROTEIN"/>
    <property type="match status" value="1"/>
</dbReference>
<name>A0ABP7PFZ2_9ACTN</name>
<feature type="chain" id="PRO_5046650751" evidence="1">
    <location>
        <begin position="31"/>
        <end position="165"/>
    </location>
</feature>
<dbReference type="Proteomes" id="UP001418444">
    <property type="component" value="Unassembled WGS sequence"/>
</dbReference>